<feature type="signal peptide" evidence="2">
    <location>
        <begin position="1"/>
        <end position="25"/>
    </location>
</feature>
<evidence type="ECO:0008006" key="5">
    <source>
        <dbReference type="Google" id="ProtNLM"/>
    </source>
</evidence>
<feature type="compositionally biased region" description="Low complexity" evidence="1">
    <location>
        <begin position="40"/>
        <end position="61"/>
    </location>
</feature>
<reference evidence="3 4" key="2">
    <citation type="submission" date="2023-11" db="EMBL/GenBank/DDBJ databases">
        <authorList>
            <person name="Lara A.C."/>
            <person name="Chronakova A."/>
        </authorList>
    </citation>
    <scope>NUCLEOTIDE SEQUENCE [LARGE SCALE GENOMIC DNA]</scope>
    <source>
        <strain evidence="3 4">BCCO 10_0798</strain>
    </source>
</reference>
<feature type="compositionally biased region" description="Polar residues" evidence="1">
    <location>
        <begin position="164"/>
        <end position="174"/>
    </location>
</feature>
<dbReference type="EMBL" id="JAXAVV010000017">
    <property type="protein sequence ID" value="MDX8053666.1"/>
    <property type="molecule type" value="Genomic_DNA"/>
</dbReference>
<evidence type="ECO:0000256" key="1">
    <source>
        <dbReference type="SAM" id="MobiDB-lite"/>
    </source>
</evidence>
<evidence type="ECO:0000313" key="3">
    <source>
        <dbReference type="EMBL" id="MDX8053666.1"/>
    </source>
</evidence>
<dbReference type="Proteomes" id="UP001271792">
    <property type="component" value="Unassembled WGS sequence"/>
</dbReference>
<feature type="chain" id="PRO_5045686383" description="Lipoprotein" evidence="2">
    <location>
        <begin position="26"/>
        <end position="174"/>
    </location>
</feature>
<feature type="region of interest" description="Disordered" evidence="1">
    <location>
        <begin position="150"/>
        <end position="174"/>
    </location>
</feature>
<evidence type="ECO:0000256" key="2">
    <source>
        <dbReference type="SAM" id="SignalP"/>
    </source>
</evidence>
<evidence type="ECO:0000313" key="4">
    <source>
        <dbReference type="Proteomes" id="UP001271792"/>
    </source>
</evidence>
<dbReference type="RefSeq" id="WP_319987474.1">
    <property type="nucleotide sequence ID" value="NZ_JAXAVV010000017.1"/>
</dbReference>
<gene>
    <name evidence="3" type="ORF">SK571_30210</name>
</gene>
<reference evidence="3 4" key="1">
    <citation type="submission" date="2023-11" db="EMBL/GenBank/DDBJ databases">
        <title>Lentzea sokolovensis, sp. nov., Lentzea kristufkii, sp. nov., and Lentzea miocenensis, sp. nov., rare actinobacteria from Sokolov Coal Basin, Miocene lacustrine sediment, Czech Republic.</title>
        <authorList>
            <person name="Lara A."/>
            <person name="Kotroba L."/>
            <person name="Nouioui I."/>
            <person name="Neumann-Schaal M."/>
            <person name="Mast Y."/>
            <person name="Chronakova A."/>
        </authorList>
    </citation>
    <scope>NUCLEOTIDE SEQUENCE [LARGE SCALE GENOMIC DNA]</scope>
    <source>
        <strain evidence="3 4">BCCO 10_0798</strain>
    </source>
</reference>
<name>A0ABU4TZJ2_9PSEU</name>
<accession>A0ABU4TZJ2</accession>
<sequence length="174" mass="17218">MAGSARLTVALGALLVLIGTCTACGSGTVSAGQGGEQSGAPTTTASATPTSHTPASDTPSAQTKQQLTAECASGELDLTTTAAASPGNYSVCVKTGTQLRIRLASVIGAWANLTNTSSNVVEVVNQNIASTGELAAQLRAAAQGTSVLTTTSLHSGDPHGPPSNAWSLELTVQP</sequence>
<keyword evidence="4" id="KW-1185">Reference proteome</keyword>
<proteinExistence type="predicted"/>
<organism evidence="3 4">
    <name type="scientific">Lentzea kristufekii</name>
    <dbReference type="NCBI Taxonomy" id="3095430"/>
    <lineage>
        <taxon>Bacteria</taxon>
        <taxon>Bacillati</taxon>
        <taxon>Actinomycetota</taxon>
        <taxon>Actinomycetes</taxon>
        <taxon>Pseudonocardiales</taxon>
        <taxon>Pseudonocardiaceae</taxon>
        <taxon>Lentzea</taxon>
    </lineage>
</organism>
<protein>
    <recommendedName>
        <fullName evidence="5">Lipoprotein</fullName>
    </recommendedName>
</protein>
<comment type="caution">
    <text evidence="3">The sequence shown here is derived from an EMBL/GenBank/DDBJ whole genome shotgun (WGS) entry which is preliminary data.</text>
</comment>
<feature type="region of interest" description="Disordered" evidence="1">
    <location>
        <begin position="31"/>
        <end position="64"/>
    </location>
</feature>
<keyword evidence="2" id="KW-0732">Signal</keyword>